<protein>
    <submittedName>
        <fullName evidence="1">Integrase catalytic domain-containing protein</fullName>
    </submittedName>
</protein>
<dbReference type="AlphaFoldDB" id="A0A8X6WLK5"/>
<dbReference type="PANTHER" id="PTHR47331">
    <property type="entry name" value="PHD-TYPE DOMAIN-CONTAINING PROTEIN"/>
    <property type="match status" value="1"/>
</dbReference>
<dbReference type="PANTHER" id="PTHR47331:SF5">
    <property type="entry name" value="RIBONUCLEASE H"/>
    <property type="match status" value="1"/>
</dbReference>
<organism evidence="1 2">
    <name type="scientific">Trichonephila inaurata madagascariensis</name>
    <dbReference type="NCBI Taxonomy" id="2747483"/>
    <lineage>
        <taxon>Eukaryota</taxon>
        <taxon>Metazoa</taxon>
        <taxon>Ecdysozoa</taxon>
        <taxon>Arthropoda</taxon>
        <taxon>Chelicerata</taxon>
        <taxon>Arachnida</taxon>
        <taxon>Araneae</taxon>
        <taxon>Araneomorphae</taxon>
        <taxon>Entelegynae</taxon>
        <taxon>Araneoidea</taxon>
        <taxon>Nephilidae</taxon>
        <taxon>Trichonephila</taxon>
        <taxon>Trichonephila inaurata</taxon>
    </lineage>
</organism>
<name>A0A8X6WLK5_9ARAC</name>
<evidence type="ECO:0000313" key="1">
    <source>
        <dbReference type="EMBL" id="GFY36955.1"/>
    </source>
</evidence>
<dbReference type="OrthoDB" id="6433809at2759"/>
<dbReference type="EMBL" id="BMAV01000020">
    <property type="protein sequence ID" value="GFY36955.1"/>
    <property type="molecule type" value="Genomic_DNA"/>
</dbReference>
<reference evidence="1" key="1">
    <citation type="submission" date="2020-08" db="EMBL/GenBank/DDBJ databases">
        <title>Multicomponent nature underlies the extraordinary mechanical properties of spider dragline silk.</title>
        <authorList>
            <person name="Kono N."/>
            <person name="Nakamura H."/>
            <person name="Mori M."/>
            <person name="Yoshida Y."/>
            <person name="Ohtoshi R."/>
            <person name="Malay A.D."/>
            <person name="Moran D.A.P."/>
            <person name="Tomita M."/>
            <person name="Numata K."/>
            <person name="Arakawa K."/>
        </authorList>
    </citation>
    <scope>NUCLEOTIDE SEQUENCE</scope>
</reference>
<accession>A0A8X6WLK5</accession>
<proteinExistence type="predicted"/>
<gene>
    <name evidence="1" type="primary">AVEN_221877_1</name>
    <name evidence="1" type="ORF">TNIN_272861</name>
</gene>
<comment type="caution">
    <text evidence="1">The sequence shown here is derived from an EMBL/GenBank/DDBJ whole genome shotgun (WGS) entry which is preliminary data.</text>
</comment>
<dbReference type="Pfam" id="PF05380">
    <property type="entry name" value="Peptidase_A17"/>
    <property type="match status" value="1"/>
</dbReference>
<sequence length="229" mass="25778">MEVNDQINICLGISRINDSLVLQKLATHNIFISDSSANNKLCLFEKPSDEIHILLGSDIVEKLFTGEIEASWDSKLPIDIERKFETWKKQLIGIQDLKVPRRLSNLDLKDTNLSLQVFCDASKLLYTTCVFLRAEREGEVTCQLIQARSKVVPLKGTSIPGLELLACTIGARIADSVKKDLHMENVDVTYWSDSMDALHWIKRDGPWATFVANRVEEITPVFTANLTSS</sequence>
<dbReference type="Proteomes" id="UP000886998">
    <property type="component" value="Unassembled WGS sequence"/>
</dbReference>
<dbReference type="InterPro" id="IPR008042">
    <property type="entry name" value="Retrotrans_Pao"/>
</dbReference>
<keyword evidence="2" id="KW-1185">Reference proteome</keyword>
<evidence type="ECO:0000313" key="2">
    <source>
        <dbReference type="Proteomes" id="UP000886998"/>
    </source>
</evidence>